<dbReference type="OrthoDB" id="290232at2759"/>
<dbReference type="GO" id="GO:0016020">
    <property type="term" value="C:membrane"/>
    <property type="evidence" value="ECO:0007669"/>
    <property type="project" value="UniProtKB-SubCell"/>
</dbReference>
<comment type="subcellular location">
    <subcellularLocation>
        <location evidence="1">Membrane</location>
    </subcellularLocation>
</comment>
<evidence type="ECO:0000256" key="2">
    <source>
        <dbReference type="ARBA" id="ARBA00010441"/>
    </source>
</evidence>
<dbReference type="PROSITE" id="PS00379">
    <property type="entry name" value="CDP_ALCOHOL_P_TRANSF"/>
    <property type="match status" value="1"/>
</dbReference>
<dbReference type="EMBL" id="GL984333">
    <property type="protein sequence ID" value="EGR27680.1"/>
    <property type="molecule type" value="Genomic_DNA"/>
</dbReference>
<dbReference type="InterPro" id="IPR048254">
    <property type="entry name" value="CDP_ALCOHOL_P_TRANSF_CS"/>
</dbReference>
<evidence type="ECO:0000256" key="3">
    <source>
        <dbReference type="ARBA" id="ARBA00022679"/>
    </source>
</evidence>
<dbReference type="Pfam" id="PF01066">
    <property type="entry name" value="CDP-OH_P_transf"/>
    <property type="match status" value="1"/>
</dbReference>
<keyword evidence="4 6" id="KW-0472">Membrane</keyword>
<feature type="transmembrane region" description="Helical" evidence="6">
    <location>
        <begin position="83"/>
        <end position="101"/>
    </location>
</feature>
<dbReference type="OMA" id="WTISPCC"/>
<dbReference type="PANTHER" id="PTHR10414">
    <property type="entry name" value="ETHANOLAMINEPHOSPHOTRANSFERASE"/>
    <property type="match status" value="1"/>
</dbReference>
<dbReference type="InParanoid" id="G0R4D0"/>
<dbReference type="GO" id="GO:0008654">
    <property type="term" value="P:phospholipid biosynthetic process"/>
    <property type="evidence" value="ECO:0007669"/>
    <property type="project" value="InterPro"/>
</dbReference>
<evidence type="ECO:0000256" key="4">
    <source>
        <dbReference type="ARBA" id="ARBA00023136"/>
    </source>
</evidence>
<dbReference type="PANTHER" id="PTHR10414:SF37">
    <property type="entry name" value="BB IN A BOXCAR, ISOFORM C"/>
    <property type="match status" value="1"/>
</dbReference>
<dbReference type="InterPro" id="IPR014472">
    <property type="entry name" value="CHOPT"/>
</dbReference>
<dbReference type="STRING" id="857967.G0R4D0"/>
<organism evidence="7 8">
    <name type="scientific">Ichthyophthirius multifiliis</name>
    <name type="common">White spot disease agent</name>
    <name type="synonym">Ich</name>
    <dbReference type="NCBI Taxonomy" id="5932"/>
    <lineage>
        <taxon>Eukaryota</taxon>
        <taxon>Sar</taxon>
        <taxon>Alveolata</taxon>
        <taxon>Ciliophora</taxon>
        <taxon>Intramacronucleata</taxon>
        <taxon>Oligohymenophorea</taxon>
        <taxon>Hymenostomatida</taxon>
        <taxon>Ophryoglenina</taxon>
        <taxon>Ichthyophthirius</taxon>
    </lineage>
</organism>
<protein>
    <recommendedName>
        <fullName evidence="9">Ethanolaminephosphotransferase</fullName>
    </recommendedName>
</protein>
<dbReference type="RefSeq" id="XP_004025132.1">
    <property type="nucleotide sequence ID" value="XM_004025083.1"/>
</dbReference>
<reference evidence="7 8" key="1">
    <citation type="submission" date="2011-07" db="EMBL/GenBank/DDBJ databases">
        <authorList>
            <person name="Coyne R."/>
            <person name="Brami D."/>
            <person name="Johnson J."/>
            <person name="Hostetler J."/>
            <person name="Hannick L."/>
            <person name="Clark T."/>
            <person name="Cassidy-Hanley D."/>
            <person name="Inman J."/>
        </authorList>
    </citation>
    <scope>NUCLEOTIDE SEQUENCE [LARGE SCALE GENOMIC DNA]</scope>
    <source>
        <strain evidence="7 8">G5</strain>
    </source>
</reference>
<evidence type="ECO:0008006" key="9">
    <source>
        <dbReference type="Google" id="ProtNLM"/>
    </source>
</evidence>
<dbReference type="InterPro" id="IPR043130">
    <property type="entry name" value="CDP-OH_PTrfase_TM_dom"/>
</dbReference>
<name>G0R4D0_ICHMU</name>
<dbReference type="eggNOG" id="KOG2877">
    <property type="taxonomic scope" value="Eukaryota"/>
</dbReference>
<dbReference type="Proteomes" id="UP000008983">
    <property type="component" value="Unassembled WGS sequence"/>
</dbReference>
<dbReference type="GO" id="GO:0016780">
    <property type="term" value="F:phosphotransferase activity, for other substituted phosphate groups"/>
    <property type="evidence" value="ECO:0007669"/>
    <property type="project" value="InterPro"/>
</dbReference>
<dbReference type="GeneID" id="14903745"/>
<sequence>MLTLSTKCYISTQGEEGIKSFKYKGGSDSIFYSYFWSPLCDYLVKNYFPSYLAPNSITLIGFLIHLVAHIIVLYYSPDLKQTLPQWLCFLLSFSLLTYQILDNCDGKQARATGSSSPLGMLFDHGCDALTTWIVTLNTAAVFKYKKLHYYIIQFIQLDQFHSFQECGVNIIAGHLDQ</sequence>
<keyword evidence="8" id="KW-1185">Reference proteome</keyword>
<dbReference type="InterPro" id="IPR000462">
    <property type="entry name" value="CDP-OH_P_trans"/>
</dbReference>
<keyword evidence="6" id="KW-0812">Transmembrane</keyword>
<gene>
    <name evidence="7" type="ORF">IMG5_191250</name>
</gene>
<feature type="transmembrane region" description="Helical" evidence="6">
    <location>
        <begin position="57"/>
        <end position="77"/>
    </location>
</feature>
<dbReference type="AlphaFoldDB" id="G0R4D0"/>
<evidence type="ECO:0000256" key="5">
    <source>
        <dbReference type="RuleBase" id="RU003750"/>
    </source>
</evidence>
<dbReference type="Gene3D" id="1.20.120.1760">
    <property type="match status" value="1"/>
</dbReference>
<accession>G0R4D0</accession>
<evidence type="ECO:0000313" key="7">
    <source>
        <dbReference type="EMBL" id="EGR27680.1"/>
    </source>
</evidence>
<keyword evidence="3 5" id="KW-0808">Transferase</keyword>
<evidence type="ECO:0000313" key="8">
    <source>
        <dbReference type="Proteomes" id="UP000008983"/>
    </source>
</evidence>
<proteinExistence type="inferred from homology"/>
<evidence type="ECO:0000256" key="6">
    <source>
        <dbReference type="SAM" id="Phobius"/>
    </source>
</evidence>
<comment type="similarity">
    <text evidence="2 5">Belongs to the CDP-alcohol phosphatidyltransferase class-I family.</text>
</comment>
<evidence type="ECO:0000256" key="1">
    <source>
        <dbReference type="ARBA" id="ARBA00004370"/>
    </source>
</evidence>
<keyword evidence="6" id="KW-1133">Transmembrane helix</keyword>